<keyword evidence="4" id="KW-1185">Reference proteome</keyword>
<dbReference type="InterPro" id="IPR051200">
    <property type="entry name" value="Host-pathogen_enzymatic-act"/>
</dbReference>
<dbReference type="Pfam" id="PF21783">
    <property type="entry name" value="YNCE"/>
    <property type="match status" value="1"/>
</dbReference>
<dbReference type="AlphaFoldDB" id="A0A4R6WF42"/>
<evidence type="ECO:0000256" key="1">
    <source>
        <dbReference type="ARBA" id="ARBA00022729"/>
    </source>
</evidence>
<evidence type="ECO:0000259" key="2">
    <source>
        <dbReference type="Pfam" id="PF21783"/>
    </source>
</evidence>
<comment type="caution">
    <text evidence="3">The sequence shown here is derived from an EMBL/GenBank/DDBJ whole genome shotgun (WGS) entry which is preliminary data.</text>
</comment>
<accession>A0A4R6WF42</accession>
<dbReference type="PANTHER" id="PTHR47197">
    <property type="entry name" value="PROTEIN NIRF"/>
    <property type="match status" value="1"/>
</dbReference>
<dbReference type="RefSeq" id="WP_133614947.1">
    <property type="nucleotide sequence ID" value="NZ_SNYW01000013.1"/>
</dbReference>
<name>A0A4R6WF42_9PROT</name>
<organism evidence="3 4">
    <name type="scientific">Dongia mobilis</name>
    <dbReference type="NCBI Taxonomy" id="578943"/>
    <lineage>
        <taxon>Bacteria</taxon>
        <taxon>Pseudomonadati</taxon>
        <taxon>Pseudomonadota</taxon>
        <taxon>Alphaproteobacteria</taxon>
        <taxon>Rhodospirillales</taxon>
        <taxon>Dongiaceae</taxon>
        <taxon>Dongia</taxon>
    </lineage>
</organism>
<reference evidence="3 4" key="1">
    <citation type="submission" date="2019-03" db="EMBL/GenBank/DDBJ databases">
        <title>Genomic Encyclopedia of Type Strains, Phase III (KMG-III): the genomes of soil and plant-associated and newly described type strains.</title>
        <authorList>
            <person name="Whitman W."/>
        </authorList>
    </citation>
    <scope>NUCLEOTIDE SEQUENCE [LARGE SCALE GENOMIC DNA]</scope>
    <source>
        <strain evidence="3 4">CGMCC 1.7660</strain>
    </source>
</reference>
<proteinExistence type="predicted"/>
<dbReference type="Proteomes" id="UP000295783">
    <property type="component" value="Unassembled WGS sequence"/>
</dbReference>
<dbReference type="InterPro" id="IPR048433">
    <property type="entry name" value="YNCE-like_beta-prop"/>
</dbReference>
<feature type="domain" description="YNCE-like beta-propeller" evidence="2">
    <location>
        <begin position="228"/>
        <end position="370"/>
    </location>
</feature>
<sequence length="376" mass="39273">MKKIPSDSLGSKAVTLRLPIERSRQFWLTVLAATFLTISGVTVAQTQITHWKAGTFVYTADEHGNSISAIDLATGSVTTTPVPISPHNVQITADGSRILAVGEPAADGHGHGHGGTDEGHGATEAKGFLLVFDATALGLEPIAKIPVGTHPAHVVVEQSGARAFVTNAGDNSVSVIDLATKALIANIDTGRYPHGIRMSPDGREIYVANVEDGTLSVIDAKGLTEIARIPVGNTPVQVGFTPDGSWVYVSLREENRVAVVDTSTRNLIGSIEVGRNPIQVYATPDGRSVYVANQGSADEPADTVSVIDVASRTVVNTIRTGMGAHGVVVADDSDWAFVTNIMDGTVSAIEVATGNVIASFPVGRGPNGITYRSPKQ</sequence>
<dbReference type="NCBIfam" id="TIGR02276">
    <property type="entry name" value="beta_rpt_yvtn"/>
    <property type="match status" value="5"/>
</dbReference>
<keyword evidence="1" id="KW-0732">Signal</keyword>
<gene>
    <name evidence="3" type="ORF">A8950_3498</name>
</gene>
<dbReference type="InterPro" id="IPR015943">
    <property type="entry name" value="WD40/YVTN_repeat-like_dom_sf"/>
</dbReference>
<dbReference type="OrthoDB" id="145213at2"/>
<evidence type="ECO:0000313" key="3">
    <source>
        <dbReference type="EMBL" id="TDQ78446.1"/>
    </source>
</evidence>
<dbReference type="PANTHER" id="PTHR47197:SF3">
    <property type="entry name" value="DIHYDRO-HEME D1 DEHYDROGENASE"/>
    <property type="match status" value="1"/>
</dbReference>
<protein>
    <submittedName>
        <fullName evidence="3">YVTN family beta-propeller protein</fullName>
    </submittedName>
</protein>
<dbReference type="InterPro" id="IPR011964">
    <property type="entry name" value="YVTN_b-propeller_repeat"/>
</dbReference>
<dbReference type="Gene3D" id="2.130.10.10">
    <property type="entry name" value="YVTN repeat-like/Quinoprotein amine dehydrogenase"/>
    <property type="match status" value="4"/>
</dbReference>
<dbReference type="SUPFAM" id="SSF50974">
    <property type="entry name" value="Nitrous oxide reductase, N-terminal domain"/>
    <property type="match status" value="1"/>
</dbReference>
<dbReference type="InterPro" id="IPR011045">
    <property type="entry name" value="N2O_reductase_N"/>
</dbReference>
<evidence type="ECO:0000313" key="4">
    <source>
        <dbReference type="Proteomes" id="UP000295783"/>
    </source>
</evidence>
<dbReference type="EMBL" id="SNYW01000013">
    <property type="protein sequence ID" value="TDQ78446.1"/>
    <property type="molecule type" value="Genomic_DNA"/>
</dbReference>